<protein>
    <submittedName>
        <fullName evidence="2">Uncharacterized protein</fullName>
    </submittedName>
</protein>
<keyword evidence="1" id="KW-0472">Membrane</keyword>
<evidence type="ECO:0000313" key="2">
    <source>
        <dbReference type="EMBL" id="WKN35198.1"/>
    </source>
</evidence>
<reference evidence="2" key="1">
    <citation type="journal article" date="2023" name="Comput. Struct. Biotechnol. J.">
        <title>Discovery of a novel marine Bacteroidetes with a rich repertoire of carbohydrate-active enzymes.</title>
        <authorList>
            <person name="Chen B."/>
            <person name="Liu G."/>
            <person name="Chen Q."/>
            <person name="Wang H."/>
            <person name="Liu L."/>
            <person name="Tang K."/>
        </authorList>
    </citation>
    <scope>NUCLEOTIDE SEQUENCE</scope>
    <source>
        <strain evidence="2">TK19036</strain>
    </source>
</reference>
<evidence type="ECO:0000256" key="1">
    <source>
        <dbReference type="SAM" id="Phobius"/>
    </source>
</evidence>
<sequence>MKDFLGVFVLIVLVMGTLGLFAYLAFALNYYWWAILQVVVSTGIILFCIRYFRSHRPVEK</sequence>
<reference evidence="2" key="2">
    <citation type="journal article" date="2024" name="Antonie Van Leeuwenhoek">
        <title>Roseihalotalea indica gen. nov., sp. nov., a halophilic Bacteroidetes from mesopelagic Southwest Indian Ocean with higher carbohydrate metabolic potential.</title>
        <authorList>
            <person name="Chen B."/>
            <person name="Zhang M."/>
            <person name="Lin D."/>
            <person name="Ye J."/>
            <person name="Tang K."/>
        </authorList>
    </citation>
    <scope>NUCLEOTIDE SEQUENCE</scope>
    <source>
        <strain evidence="2">TK19036</strain>
    </source>
</reference>
<keyword evidence="1" id="KW-1133">Transmembrane helix</keyword>
<dbReference type="AlphaFoldDB" id="A0AA49JC06"/>
<organism evidence="2">
    <name type="scientific">Roseihalotalea indica</name>
    <dbReference type="NCBI Taxonomy" id="2867963"/>
    <lineage>
        <taxon>Bacteria</taxon>
        <taxon>Pseudomonadati</taxon>
        <taxon>Bacteroidota</taxon>
        <taxon>Cytophagia</taxon>
        <taxon>Cytophagales</taxon>
        <taxon>Catalimonadaceae</taxon>
        <taxon>Roseihalotalea</taxon>
    </lineage>
</organism>
<accession>A0AA49JC06</accession>
<dbReference type="EMBL" id="CP120682">
    <property type="protein sequence ID" value="WKN35198.1"/>
    <property type="molecule type" value="Genomic_DNA"/>
</dbReference>
<gene>
    <name evidence="2" type="ORF">K4G66_22735</name>
</gene>
<keyword evidence="1" id="KW-0812">Transmembrane</keyword>
<name>A0AA49JC06_9BACT</name>
<proteinExistence type="predicted"/>
<feature type="transmembrane region" description="Helical" evidence="1">
    <location>
        <begin position="7"/>
        <end position="26"/>
    </location>
</feature>
<feature type="transmembrane region" description="Helical" evidence="1">
    <location>
        <begin position="32"/>
        <end position="52"/>
    </location>
</feature>